<evidence type="ECO:0008006" key="5">
    <source>
        <dbReference type="Google" id="ProtNLM"/>
    </source>
</evidence>
<dbReference type="OrthoDB" id="1309140at2"/>
<proteinExistence type="predicted"/>
<name>A0A420DE40_9FLAO</name>
<organism evidence="2 3">
    <name type="scientific">Epilithonimonas arachidiradicis</name>
    <dbReference type="NCBI Taxonomy" id="1617282"/>
    <lineage>
        <taxon>Bacteria</taxon>
        <taxon>Pseudomonadati</taxon>
        <taxon>Bacteroidota</taxon>
        <taxon>Flavobacteriia</taxon>
        <taxon>Flavobacteriales</taxon>
        <taxon>Weeksellaceae</taxon>
        <taxon>Chryseobacterium group</taxon>
        <taxon>Epilithonimonas</taxon>
    </lineage>
</organism>
<reference evidence="1" key="1">
    <citation type="journal article" date="2014" name="Int. J. Syst. Evol. Microbiol.">
        <title>Complete genome of a new Firmicutes species belonging to the dominant human colonic microbiota ('Ruminococcus bicirculans') reveals two chromosomes and a selective capacity to utilize plant glucans.</title>
        <authorList>
            <consortium name="NISC Comparative Sequencing Program"/>
            <person name="Wegmann U."/>
            <person name="Louis P."/>
            <person name="Goesmann A."/>
            <person name="Henrissat B."/>
            <person name="Duncan S.H."/>
            <person name="Flint H.J."/>
        </authorList>
    </citation>
    <scope>NUCLEOTIDE SEQUENCE</scope>
    <source>
        <strain evidence="1">CCM 8490</strain>
    </source>
</reference>
<reference evidence="2 3" key="2">
    <citation type="submission" date="2018-09" db="EMBL/GenBank/DDBJ databases">
        <title>Genomic Encyclopedia of Archaeal and Bacterial Type Strains, Phase II (KMG-II): from individual species to whole genera.</title>
        <authorList>
            <person name="Goeker M."/>
        </authorList>
    </citation>
    <scope>NUCLEOTIDE SEQUENCE [LARGE SCALE GENOMIC DNA]</scope>
    <source>
        <strain evidence="2 3">DSM 27620</strain>
    </source>
</reference>
<dbReference type="Proteomes" id="UP000285906">
    <property type="component" value="Unassembled WGS sequence"/>
</dbReference>
<dbReference type="Gene3D" id="3.90.550.10">
    <property type="entry name" value="Spore Coat Polysaccharide Biosynthesis Protein SpsA, Chain A"/>
    <property type="match status" value="1"/>
</dbReference>
<evidence type="ECO:0000313" key="2">
    <source>
        <dbReference type="EMBL" id="RKE89897.1"/>
    </source>
</evidence>
<gene>
    <name evidence="2" type="ORF">BXY58_0478</name>
    <name evidence="1" type="ORF">GCM10007332_04570</name>
</gene>
<reference evidence="4" key="3">
    <citation type="journal article" date="2019" name="Int. J. Syst. Evol. Microbiol.">
        <title>The Global Catalogue of Microorganisms (GCM) 10K type strain sequencing project: providing services to taxonomists for standard genome sequencing and annotation.</title>
        <authorList>
            <consortium name="The Broad Institute Genomics Platform"/>
            <consortium name="The Broad Institute Genome Sequencing Center for Infectious Disease"/>
            <person name="Wu L."/>
            <person name="Ma J."/>
        </authorList>
    </citation>
    <scope>NUCLEOTIDE SEQUENCE [LARGE SCALE GENOMIC DNA]</scope>
    <source>
        <strain evidence="4">CCM 8490</strain>
    </source>
</reference>
<dbReference type="EMBL" id="BMCW01000001">
    <property type="protein sequence ID" value="GGG46149.1"/>
    <property type="molecule type" value="Genomic_DNA"/>
</dbReference>
<sequence length="338" mass="40046">MDIIIKSFNRPFYLDRCLSSIERLVSGDFNIKVLDDGTPKKYLDKIRQKHPAVQILLSDNYPKKIKAIEENLISGKAIDGFEIPTHFWYNSVSNASDYVIVTEDDVWFTNPVNVDELQQQARQFDIHLLKLGWLGNENERKDLILNSVSNEIESAKPKDLLLLNRTLMTAFFHNRYKFFTLLYKLKIVDNLTALKYWSLNSILMGFFKKNYWLEIWKDMDGRVDEKKQLINASVYYKKHQQNPNFISRLKKESLKTTFQSSATNSYHEYGFDFDVNLFNHLINEAWFNDKLDAMENFPKDFSMDYLKSFVSEKINIVEFEKWVTKFRKQYEDMGCNTN</sequence>
<evidence type="ECO:0000313" key="3">
    <source>
        <dbReference type="Proteomes" id="UP000285906"/>
    </source>
</evidence>
<dbReference type="SUPFAM" id="SSF53448">
    <property type="entry name" value="Nucleotide-diphospho-sugar transferases"/>
    <property type="match status" value="1"/>
</dbReference>
<dbReference type="EMBL" id="RAQH01000001">
    <property type="protein sequence ID" value="RKE89897.1"/>
    <property type="molecule type" value="Genomic_DNA"/>
</dbReference>
<accession>A0A420DE40</accession>
<dbReference type="InterPro" id="IPR029044">
    <property type="entry name" value="Nucleotide-diphossugar_trans"/>
</dbReference>
<protein>
    <recommendedName>
        <fullName evidence="5">Glycosyl transferase family 2</fullName>
    </recommendedName>
</protein>
<comment type="caution">
    <text evidence="2">The sequence shown here is derived from an EMBL/GenBank/DDBJ whole genome shotgun (WGS) entry which is preliminary data.</text>
</comment>
<evidence type="ECO:0000313" key="4">
    <source>
        <dbReference type="Proteomes" id="UP000658202"/>
    </source>
</evidence>
<dbReference type="RefSeq" id="WP_120212185.1">
    <property type="nucleotide sequence ID" value="NZ_BMCW01000001.1"/>
</dbReference>
<dbReference type="Proteomes" id="UP000658202">
    <property type="component" value="Unassembled WGS sequence"/>
</dbReference>
<keyword evidence="4" id="KW-1185">Reference proteome</keyword>
<reference evidence="1" key="4">
    <citation type="submission" date="2024-05" db="EMBL/GenBank/DDBJ databases">
        <authorList>
            <person name="Sun Q."/>
            <person name="Sedlacek I."/>
        </authorList>
    </citation>
    <scope>NUCLEOTIDE SEQUENCE</scope>
    <source>
        <strain evidence="1">CCM 8490</strain>
    </source>
</reference>
<dbReference type="AlphaFoldDB" id="A0A420DE40"/>
<evidence type="ECO:0000313" key="1">
    <source>
        <dbReference type="EMBL" id="GGG46149.1"/>
    </source>
</evidence>